<dbReference type="STRING" id="48709.A0A1D2MMH9"/>
<feature type="region of interest" description="Disordered" evidence="1">
    <location>
        <begin position="918"/>
        <end position="938"/>
    </location>
</feature>
<dbReference type="Proteomes" id="UP000094527">
    <property type="component" value="Unassembled WGS sequence"/>
</dbReference>
<feature type="region of interest" description="Disordered" evidence="1">
    <location>
        <begin position="105"/>
        <end position="140"/>
    </location>
</feature>
<feature type="compositionally biased region" description="Basic and acidic residues" evidence="1">
    <location>
        <begin position="46"/>
        <end position="57"/>
    </location>
</feature>
<accession>A0A1D2MMH9</accession>
<dbReference type="OrthoDB" id="6363808at2759"/>
<feature type="compositionally biased region" description="Acidic residues" evidence="1">
    <location>
        <begin position="435"/>
        <end position="449"/>
    </location>
</feature>
<sequence>MPFDFSDFRVMLKGVKKGIKKKIKGKKDKKEDDLFDPEQLEKYKRELEEAKKARQQQDEESGSTAAGSSAGHEDDEEWLRFKQLTSGVDALVNKASDDLDKIKESSFFQRNKPSEQNMLFARPKDPVILTPDPEQPPEGAKWVHIEGANNAEHEEVTEADGAFGTDTTDDAFNTAAQVPESPEEVIPVELDDSLFDTTFTDAIAAGEIKLAYIPDSPTHDDEDDPFNTAIFDDVVKKIEEDEKRQAKQVNLGCAVDVLTGKGDKTGIARPRTKAAETKAKARPRPHAINLLGDFDAEMPPSAPSQSGSNMERPKDIFDQILDAPSQEVTIDIMASREIQRKKDSDAASKEDKGIKDVISEFDIISQLDPICGSAEAEPLPSGVPSSIPSSIAALLITSTAPPPEEDDDLDDEFAALAAESIHKGPSPASIVPTTEVEEEVEPAAEDDPFDTSYVEKTAAHGKCELKILENEFLGDVTCEKGEGGSGGGTGGGDDDDDFDFNPRLGESPPKTLEIQNAPKKNPLEDMSPMTGRAPTIEPEVKAVGPALVETSEGEAGGHDDLDPFTTDHIETVLPGKAELKLLEAELLSSVEQAKVQPPKLPDAISSVLIKNQQPTQDEDDFDFDPRKDEFKHHPLDLPDVGVDNVDTASKVLTPQLDIEVEVDPFNTDFATGLIPGKLELKLLENELVSPTKEAPVNIVPVQQAPVAPVKFPRTFSDDDFDFDPREGKPAPTLPVKPPQTTEELFDSTMDFAVDKPLTPQQEMPSTAIPESKICPMNMDDPFETSHIDHNYLAKSELKQVEEELLNAPPEPVRQTRQLPVIVAVEYKQPPQPVVPELPPEPEIPHPFEANTPVDDSFKPLTPVEISSAMSGVISVFNPSPMADPFMTDHVIPEGLLPGKTEIKLLEEELGVTAGLERRLSDPDFDPRQPNHPSNQMVSHPLTPMPAQKAPVVSDGSDPFVTSMETSMPGLHFLSSNPFHNDNVDNRKIPISPDLPCVPLHVSNPFRTSQSIAAINETCHFPKLPKSYGIVDVNNNNPFLFPNFASQNPK</sequence>
<feature type="region of interest" description="Disordered" evidence="1">
    <location>
        <begin position="477"/>
        <end position="533"/>
    </location>
</feature>
<name>A0A1D2MMH9_ORCCI</name>
<evidence type="ECO:0000313" key="2">
    <source>
        <dbReference type="EMBL" id="ODM94132.1"/>
    </source>
</evidence>
<feature type="compositionally biased region" description="Polar residues" evidence="1">
    <location>
        <begin position="106"/>
        <end position="117"/>
    </location>
</feature>
<evidence type="ECO:0000256" key="1">
    <source>
        <dbReference type="SAM" id="MobiDB-lite"/>
    </source>
</evidence>
<proteinExistence type="predicted"/>
<dbReference type="EMBL" id="LJIJ01000856">
    <property type="protein sequence ID" value="ODM94132.1"/>
    <property type="molecule type" value="Genomic_DNA"/>
</dbReference>
<organism evidence="2 3">
    <name type="scientific">Orchesella cincta</name>
    <name type="common">Springtail</name>
    <name type="synonym">Podura cincta</name>
    <dbReference type="NCBI Taxonomy" id="48709"/>
    <lineage>
        <taxon>Eukaryota</taxon>
        <taxon>Metazoa</taxon>
        <taxon>Ecdysozoa</taxon>
        <taxon>Arthropoda</taxon>
        <taxon>Hexapoda</taxon>
        <taxon>Collembola</taxon>
        <taxon>Entomobryomorpha</taxon>
        <taxon>Entomobryoidea</taxon>
        <taxon>Orchesellidae</taxon>
        <taxon>Orchesellinae</taxon>
        <taxon>Orchesella</taxon>
    </lineage>
</organism>
<feature type="region of interest" description="Disordered" evidence="1">
    <location>
        <begin position="421"/>
        <end position="451"/>
    </location>
</feature>
<keyword evidence="3" id="KW-1185">Reference proteome</keyword>
<protein>
    <submittedName>
        <fullName evidence="2">Protein stoned-A</fullName>
    </submittedName>
</protein>
<dbReference type="AlphaFoldDB" id="A0A1D2MMH9"/>
<feature type="region of interest" description="Disordered" evidence="1">
    <location>
        <begin position="46"/>
        <end position="77"/>
    </location>
</feature>
<feature type="compositionally biased region" description="Basic and acidic residues" evidence="1">
    <location>
        <begin position="918"/>
        <end position="928"/>
    </location>
</feature>
<feature type="compositionally biased region" description="Basic and acidic residues" evidence="1">
    <location>
        <begin position="623"/>
        <end position="635"/>
    </location>
</feature>
<feature type="region of interest" description="Disordered" evidence="1">
    <location>
        <begin position="610"/>
        <end position="635"/>
    </location>
</feature>
<comment type="caution">
    <text evidence="2">The sequence shown here is derived from an EMBL/GenBank/DDBJ whole genome shotgun (WGS) entry which is preliminary data.</text>
</comment>
<dbReference type="OMA" id="NTDFANE"/>
<feature type="region of interest" description="Disordered" evidence="1">
    <location>
        <begin position="292"/>
        <end position="312"/>
    </location>
</feature>
<evidence type="ECO:0000313" key="3">
    <source>
        <dbReference type="Proteomes" id="UP000094527"/>
    </source>
</evidence>
<gene>
    <name evidence="2" type="ORF">Ocin01_12552</name>
</gene>
<reference evidence="2 3" key="1">
    <citation type="journal article" date="2016" name="Genome Biol. Evol.">
        <title>Gene Family Evolution Reflects Adaptation to Soil Environmental Stressors in the Genome of the Collembolan Orchesella cincta.</title>
        <authorList>
            <person name="Faddeeva-Vakhrusheva A."/>
            <person name="Derks M.F."/>
            <person name="Anvar S.Y."/>
            <person name="Agamennone V."/>
            <person name="Suring W."/>
            <person name="Smit S."/>
            <person name="van Straalen N.M."/>
            <person name="Roelofs D."/>
        </authorList>
    </citation>
    <scope>NUCLEOTIDE SEQUENCE [LARGE SCALE GENOMIC DNA]</scope>
    <source>
        <tissue evidence="2">Mixed pool</tissue>
    </source>
</reference>